<dbReference type="OrthoDB" id="419598at2759"/>
<dbReference type="GeneID" id="6015054"/>
<evidence type="ECO:0000313" key="2">
    <source>
        <dbReference type="EMBL" id="EAU83399.1"/>
    </source>
</evidence>
<dbReference type="InterPro" id="IPR036291">
    <property type="entry name" value="NAD(P)-bd_dom_sf"/>
</dbReference>
<organism evidence="2 3">
    <name type="scientific">Coprinopsis cinerea (strain Okayama-7 / 130 / ATCC MYA-4618 / FGSC 9003)</name>
    <name type="common">Inky cap fungus</name>
    <name type="synonym">Hormographiella aspergillata</name>
    <dbReference type="NCBI Taxonomy" id="240176"/>
    <lineage>
        <taxon>Eukaryota</taxon>
        <taxon>Fungi</taxon>
        <taxon>Dikarya</taxon>
        <taxon>Basidiomycota</taxon>
        <taxon>Agaricomycotina</taxon>
        <taxon>Agaricomycetes</taxon>
        <taxon>Agaricomycetidae</taxon>
        <taxon>Agaricales</taxon>
        <taxon>Agaricineae</taxon>
        <taxon>Psathyrellaceae</taxon>
        <taxon>Coprinopsis</taxon>
    </lineage>
</organism>
<gene>
    <name evidence="2" type="ORF">CC1G_09093</name>
</gene>
<keyword evidence="3" id="KW-1185">Reference proteome</keyword>
<dbReference type="VEuPathDB" id="FungiDB:CC1G_09093"/>
<accession>A8P338</accession>
<dbReference type="EMBL" id="AACS02000004">
    <property type="protein sequence ID" value="EAU83399.1"/>
    <property type="molecule type" value="Genomic_DNA"/>
</dbReference>
<dbReference type="Gene3D" id="3.40.50.720">
    <property type="entry name" value="NAD(P)-binding Rossmann-like Domain"/>
    <property type="match status" value="1"/>
</dbReference>
<dbReference type="PANTHER" id="PTHR43162:SF1">
    <property type="entry name" value="PRESTALK A DIFFERENTIATION PROTEIN A"/>
    <property type="match status" value="1"/>
</dbReference>
<dbReference type="SUPFAM" id="SSF51735">
    <property type="entry name" value="NAD(P)-binding Rossmann-fold domains"/>
    <property type="match status" value="1"/>
</dbReference>
<dbReference type="eggNOG" id="ENOG502RYYU">
    <property type="taxonomic scope" value="Eukaryota"/>
</dbReference>
<dbReference type="PANTHER" id="PTHR43162">
    <property type="match status" value="1"/>
</dbReference>
<dbReference type="Proteomes" id="UP000001861">
    <property type="component" value="Unassembled WGS sequence"/>
</dbReference>
<protein>
    <submittedName>
        <fullName evidence="2">Ergot alkaloid biosynthetic protein A</fullName>
    </submittedName>
</protein>
<evidence type="ECO:0000259" key="1">
    <source>
        <dbReference type="Pfam" id="PF05368"/>
    </source>
</evidence>
<dbReference type="Gene3D" id="3.90.25.10">
    <property type="entry name" value="UDP-galactose 4-epimerase, domain 1"/>
    <property type="match status" value="1"/>
</dbReference>
<dbReference type="Pfam" id="PF05368">
    <property type="entry name" value="NmrA"/>
    <property type="match status" value="1"/>
</dbReference>
<evidence type="ECO:0000313" key="3">
    <source>
        <dbReference type="Proteomes" id="UP000001861"/>
    </source>
</evidence>
<reference evidence="2 3" key="1">
    <citation type="journal article" date="2010" name="Proc. Natl. Acad. Sci. U.S.A.">
        <title>Insights into evolution of multicellular fungi from the assembled chromosomes of the mushroom Coprinopsis cinerea (Coprinus cinereus).</title>
        <authorList>
            <person name="Stajich J.E."/>
            <person name="Wilke S.K."/>
            <person name="Ahren D."/>
            <person name="Au C.H."/>
            <person name="Birren B.W."/>
            <person name="Borodovsky M."/>
            <person name="Burns C."/>
            <person name="Canback B."/>
            <person name="Casselton L.A."/>
            <person name="Cheng C.K."/>
            <person name="Deng J."/>
            <person name="Dietrich F.S."/>
            <person name="Fargo D.C."/>
            <person name="Farman M.L."/>
            <person name="Gathman A.C."/>
            <person name="Goldberg J."/>
            <person name="Guigo R."/>
            <person name="Hoegger P.J."/>
            <person name="Hooker J.B."/>
            <person name="Huggins A."/>
            <person name="James T.Y."/>
            <person name="Kamada T."/>
            <person name="Kilaru S."/>
            <person name="Kodira C."/>
            <person name="Kues U."/>
            <person name="Kupfer D."/>
            <person name="Kwan H.S."/>
            <person name="Lomsadze A."/>
            <person name="Li W."/>
            <person name="Lilly W.W."/>
            <person name="Ma L.J."/>
            <person name="Mackey A.J."/>
            <person name="Manning G."/>
            <person name="Martin F."/>
            <person name="Muraguchi H."/>
            <person name="Natvig D.O."/>
            <person name="Palmerini H."/>
            <person name="Ramesh M.A."/>
            <person name="Rehmeyer C.J."/>
            <person name="Roe B.A."/>
            <person name="Shenoy N."/>
            <person name="Stanke M."/>
            <person name="Ter-Hovhannisyan V."/>
            <person name="Tunlid A."/>
            <person name="Velagapudi R."/>
            <person name="Vision T.J."/>
            <person name="Zeng Q."/>
            <person name="Zolan M.E."/>
            <person name="Pukkila P.J."/>
        </authorList>
    </citation>
    <scope>NUCLEOTIDE SEQUENCE [LARGE SCALE GENOMIC DNA]</scope>
    <source>
        <strain evidence="3">Okayama-7 / 130 / ATCC MYA-4618 / FGSC 9003</strain>
    </source>
</reference>
<comment type="caution">
    <text evidence="2">The sequence shown here is derived from an EMBL/GenBank/DDBJ whole genome shotgun (WGS) entry which is preliminary data.</text>
</comment>
<dbReference type="InParanoid" id="A8P338"/>
<feature type="domain" description="NmrA-like" evidence="1">
    <location>
        <begin position="91"/>
        <end position="235"/>
    </location>
</feature>
<name>A8P338_COPC7</name>
<proteinExistence type="predicted"/>
<dbReference type="InterPro" id="IPR051604">
    <property type="entry name" value="Ergot_Alk_Oxidoreductase"/>
</dbReference>
<dbReference type="OMA" id="LMCERFL"/>
<dbReference type="RefSeq" id="XP_001838465.1">
    <property type="nucleotide sequence ID" value="XM_001838413.2"/>
</dbReference>
<dbReference type="AlphaFoldDB" id="A8P338"/>
<dbReference type="InterPro" id="IPR008030">
    <property type="entry name" value="NmrA-like"/>
</dbReference>
<dbReference type="KEGG" id="cci:CC1G_09093"/>
<sequence length="301" mass="33456">MSTTKTTLITGGASQTGLALARLLSATPGHDVVFASRSGRGIPDGFSSVKFDWHDPSTFETPFSNNSSPIHSVYILPPSGSDPDRIVIPFIDLCVQKGVKRFIFLNGSTSDITRPLEELIYKGFAKVHIYLDGLKKGNPNVEFFVVRPTWFIENFDRFFGTDIRSKDEFVTSIPTGRIPFVGVDDVAQVAYEAIIDEKNNVTEKIVGGPELLTYDEAAKVLSEALGRPITHKVVSHDEQGRLYARLGLGPEYVQSSRHAEAGGEEKWWRERDVNNKVQVHIGKVTVKEWAEKNSSLFNRSN</sequence>